<gene>
    <name evidence="2" type="ORF">CI610_02357</name>
</gene>
<evidence type="ECO:0000256" key="1">
    <source>
        <dbReference type="SAM" id="MobiDB-lite"/>
    </source>
</evidence>
<dbReference type="InterPro" id="IPR008769">
    <property type="entry name" value="PhaF_PhaI"/>
</dbReference>
<comment type="caution">
    <text evidence="2">The sequence shown here is derived from an EMBL/GenBank/DDBJ whole genome shotgun (WGS) entry which is preliminary data.</text>
</comment>
<dbReference type="Pfam" id="PF05597">
    <property type="entry name" value="Phasin"/>
    <property type="match status" value="1"/>
</dbReference>
<accession>A0A2H9T672</accession>
<reference evidence="2" key="1">
    <citation type="journal article" date="2017" name="Appl. Environ. Microbiol.">
        <title>Molecular characterization of an Endozoicomonas-like organism causing infection in king scallop Pecten maximus L.</title>
        <authorList>
            <person name="Cano I."/>
            <person name="van Aerle R."/>
            <person name="Ross S."/>
            <person name="Verner-Jeffreys D.W."/>
            <person name="Paley R.K."/>
            <person name="Rimmer G."/>
            <person name="Ryder D."/>
            <person name="Hooper P."/>
            <person name="Stone D."/>
            <person name="Feist S.W."/>
        </authorList>
    </citation>
    <scope>NUCLEOTIDE SEQUENCE</scope>
</reference>
<dbReference type="AlphaFoldDB" id="A0A2H9T672"/>
<feature type="region of interest" description="Disordered" evidence="1">
    <location>
        <begin position="97"/>
        <end position="117"/>
    </location>
</feature>
<dbReference type="EMBL" id="NSIT01000139">
    <property type="protein sequence ID" value="PJE78704.1"/>
    <property type="molecule type" value="Genomic_DNA"/>
</dbReference>
<organism evidence="2">
    <name type="scientific">invertebrate metagenome</name>
    <dbReference type="NCBI Taxonomy" id="1711999"/>
    <lineage>
        <taxon>unclassified sequences</taxon>
        <taxon>metagenomes</taxon>
        <taxon>organismal metagenomes</taxon>
    </lineage>
</organism>
<evidence type="ECO:0008006" key="3">
    <source>
        <dbReference type="Google" id="ProtNLM"/>
    </source>
</evidence>
<name>A0A2H9T672_9ZZZZ</name>
<evidence type="ECO:0000313" key="2">
    <source>
        <dbReference type="EMBL" id="PJE78704.1"/>
    </source>
</evidence>
<sequence length="117" mass="12996">MYEKIWLAGLGAYARYEKLGKESRRFFDDLVDDGEDIRDRASDKLESIKEKAKETFSSNVGKLRSAFHIQTRPSDVQLLSQQIQELSAAVHELKLKAQPAPAGKSLGASSKGGKNRS</sequence>
<proteinExistence type="predicted"/>
<protein>
    <recommendedName>
        <fullName evidence="3">Poly(Hydroxyalcanoate) granule associated protein (Phasin)</fullName>
    </recommendedName>
</protein>
<feature type="compositionally biased region" description="Low complexity" evidence="1">
    <location>
        <begin position="99"/>
        <end position="117"/>
    </location>
</feature>